<dbReference type="Pfam" id="PF13692">
    <property type="entry name" value="Glyco_trans_1_4"/>
    <property type="match status" value="1"/>
</dbReference>
<reference evidence="1" key="1">
    <citation type="journal article" date="2015" name="Nature">
        <title>Complex archaea that bridge the gap between prokaryotes and eukaryotes.</title>
        <authorList>
            <person name="Spang A."/>
            <person name="Saw J.H."/>
            <person name="Jorgensen S.L."/>
            <person name="Zaremba-Niedzwiedzka K."/>
            <person name="Martijn J."/>
            <person name="Lind A.E."/>
            <person name="van Eijk R."/>
            <person name="Schleper C."/>
            <person name="Guy L."/>
            <person name="Ettema T.J."/>
        </authorList>
    </citation>
    <scope>NUCLEOTIDE SEQUENCE</scope>
</reference>
<gene>
    <name evidence="1" type="ORF">LCGC14_2697730</name>
</gene>
<organism evidence="1">
    <name type="scientific">marine sediment metagenome</name>
    <dbReference type="NCBI Taxonomy" id="412755"/>
    <lineage>
        <taxon>unclassified sequences</taxon>
        <taxon>metagenomes</taxon>
        <taxon>ecological metagenomes</taxon>
    </lineage>
</organism>
<dbReference type="AlphaFoldDB" id="A0A0F8ZGL2"/>
<sequence>LIKKSKGDNNIIFKFRHIPTYDVQIYMNASDIIVASYNRILTSGTVILATSFGKPVIAPRLGCIPELLNENSAFLYNPQEKNGLLKALQKAIDSKGKLKDLGQNNLKSIRKFDWNTIARSTKKIYERFFN</sequence>
<dbReference type="SUPFAM" id="SSF53756">
    <property type="entry name" value="UDP-Glycosyltransferase/glycogen phosphorylase"/>
    <property type="match status" value="1"/>
</dbReference>
<accession>A0A0F8ZGL2</accession>
<dbReference type="EMBL" id="LAZR01047982">
    <property type="protein sequence ID" value="KKK92952.1"/>
    <property type="molecule type" value="Genomic_DNA"/>
</dbReference>
<evidence type="ECO:0008006" key="2">
    <source>
        <dbReference type="Google" id="ProtNLM"/>
    </source>
</evidence>
<dbReference type="Gene3D" id="3.40.50.2000">
    <property type="entry name" value="Glycogen Phosphorylase B"/>
    <property type="match status" value="1"/>
</dbReference>
<comment type="caution">
    <text evidence="1">The sequence shown here is derived from an EMBL/GenBank/DDBJ whole genome shotgun (WGS) entry which is preliminary data.</text>
</comment>
<evidence type="ECO:0000313" key="1">
    <source>
        <dbReference type="EMBL" id="KKK92952.1"/>
    </source>
</evidence>
<proteinExistence type="predicted"/>
<name>A0A0F8ZGL2_9ZZZZ</name>
<feature type="non-terminal residue" evidence="1">
    <location>
        <position position="1"/>
    </location>
</feature>
<protein>
    <recommendedName>
        <fullName evidence="2">Glycosyl transferase family 1 domain-containing protein</fullName>
    </recommendedName>
</protein>